<feature type="region of interest" description="Disordered" evidence="1">
    <location>
        <begin position="1"/>
        <end position="29"/>
    </location>
</feature>
<dbReference type="AlphaFoldDB" id="A0A835ETN2"/>
<keyword evidence="4" id="KW-1185">Reference proteome</keyword>
<evidence type="ECO:0000259" key="2">
    <source>
        <dbReference type="SMART" id="SM00256"/>
    </source>
</evidence>
<dbReference type="SUPFAM" id="SSF81383">
    <property type="entry name" value="F-box domain"/>
    <property type="match status" value="1"/>
</dbReference>
<sequence length="275" mass="31036">MSTGQKDSSRMEAQQLADPATPPSPHLPDDIHAEILVRLPAKSVLRFRSACMAWRRITTDALFLAAHARRRPPEVLMYRYVDVDPSHCESRPIDYAVDVALDALPVSGEVSGWRPLVSYPKFATTSDSTTNKRWYHSMPQHCLLLDSCNGVLLFKKAVGSSYFLCNPVTRQWAELPEITFTGRDGHRRAARGVTEYAFYFHQRSGEFRLLCCHSSFTVVHGQTTTWYVLSTCAAEPRHVDPHAMNVDNLISLLSTATTSLALHGRVHWPPRLIRH</sequence>
<comment type="caution">
    <text evidence="3">The sequence shown here is derived from an EMBL/GenBank/DDBJ whole genome shotgun (WGS) entry which is preliminary data.</text>
</comment>
<dbReference type="InterPro" id="IPR036047">
    <property type="entry name" value="F-box-like_dom_sf"/>
</dbReference>
<reference evidence="3" key="1">
    <citation type="submission" date="2020-07" db="EMBL/GenBank/DDBJ databases">
        <title>Genome sequence and genetic diversity analysis of an under-domesticated orphan crop, white fonio (Digitaria exilis).</title>
        <authorList>
            <person name="Bennetzen J.L."/>
            <person name="Chen S."/>
            <person name="Ma X."/>
            <person name="Wang X."/>
            <person name="Yssel A.E.J."/>
            <person name="Chaluvadi S.R."/>
            <person name="Johnson M."/>
            <person name="Gangashetty P."/>
            <person name="Hamidou F."/>
            <person name="Sanogo M.D."/>
            <person name="Zwaenepoel A."/>
            <person name="Wallace J."/>
            <person name="Van De Peer Y."/>
            <person name="Van Deynze A."/>
        </authorList>
    </citation>
    <scope>NUCLEOTIDE SEQUENCE</scope>
    <source>
        <tissue evidence="3">Leaves</tissue>
    </source>
</reference>
<dbReference type="EMBL" id="JACEFO010001734">
    <property type="protein sequence ID" value="KAF8715110.1"/>
    <property type="molecule type" value="Genomic_DNA"/>
</dbReference>
<protein>
    <recommendedName>
        <fullName evidence="2">F-box domain-containing protein</fullName>
    </recommendedName>
</protein>
<dbReference type="Proteomes" id="UP000636709">
    <property type="component" value="Unassembled WGS sequence"/>
</dbReference>
<dbReference type="OrthoDB" id="692284at2759"/>
<proteinExistence type="predicted"/>
<evidence type="ECO:0000313" key="4">
    <source>
        <dbReference type="Proteomes" id="UP000636709"/>
    </source>
</evidence>
<dbReference type="InterPro" id="IPR001810">
    <property type="entry name" value="F-box_dom"/>
</dbReference>
<organism evidence="3 4">
    <name type="scientific">Digitaria exilis</name>
    <dbReference type="NCBI Taxonomy" id="1010633"/>
    <lineage>
        <taxon>Eukaryota</taxon>
        <taxon>Viridiplantae</taxon>
        <taxon>Streptophyta</taxon>
        <taxon>Embryophyta</taxon>
        <taxon>Tracheophyta</taxon>
        <taxon>Spermatophyta</taxon>
        <taxon>Magnoliopsida</taxon>
        <taxon>Liliopsida</taxon>
        <taxon>Poales</taxon>
        <taxon>Poaceae</taxon>
        <taxon>PACMAD clade</taxon>
        <taxon>Panicoideae</taxon>
        <taxon>Panicodae</taxon>
        <taxon>Paniceae</taxon>
        <taxon>Anthephorinae</taxon>
        <taxon>Digitaria</taxon>
    </lineage>
</organism>
<dbReference type="PANTHER" id="PTHR31672">
    <property type="entry name" value="BNACNNG10540D PROTEIN"/>
    <property type="match status" value="1"/>
</dbReference>
<dbReference type="Pfam" id="PF00646">
    <property type="entry name" value="F-box"/>
    <property type="match status" value="1"/>
</dbReference>
<dbReference type="InterPro" id="IPR050796">
    <property type="entry name" value="SCF_F-box_component"/>
</dbReference>
<dbReference type="Gene3D" id="1.20.1280.50">
    <property type="match status" value="1"/>
</dbReference>
<feature type="domain" description="F-box" evidence="2">
    <location>
        <begin position="27"/>
        <end position="67"/>
    </location>
</feature>
<gene>
    <name evidence="3" type="ORF">HU200_027664</name>
</gene>
<dbReference type="SMART" id="SM00256">
    <property type="entry name" value="FBOX"/>
    <property type="match status" value="1"/>
</dbReference>
<dbReference type="CDD" id="cd22157">
    <property type="entry name" value="F-box_AtFBW1-like"/>
    <property type="match status" value="1"/>
</dbReference>
<name>A0A835ETN2_9POAL</name>
<evidence type="ECO:0000256" key="1">
    <source>
        <dbReference type="SAM" id="MobiDB-lite"/>
    </source>
</evidence>
<accession>A0A835ETN2</accession>
<evidence type="ECO:0000313" key="3">
    <source>
        <dbReference type="EMBL" id="KAF8715110.1"/>
    </source>
</evidence>